<comment type="caution">
    <text evidence="2">The sequence shown here is derived from an EMBL/GenBank/DDBJ whole genome shotgun (WGS) entry which is preliminary data.</text>
</comment>
<evidence type="ECO:0000259" key="1">
    <source>
        <dbReference type="Pfam" id="PF08000"/>
    </source>
</evidence>
<accession>A0A2M9CQ47</accession>
<dbReference type="Proteomes" id="UP000231693">
    <property type="component" value="Unassembled WGS sequence"/>
</dbReference>
<dbReference type="Pfam" id="PF08000">
    <property type="entry name" value="bPH_1"/>
    <property type="match status" value="1"/>
</dbReference>
<gene>
    <name evidence="2" type="ORF">CLV28_1452</name>
</gene>
<protein>
    <submittedName>
        <fullName evidence="2">PH (Pleckstrin Homology) domain-containing protein</fullName>
    </submittedName>
</protein>
<dbReference type="CDD" id="cd13225">
    <property type="entry name" value="PH-like_bacteria"/>
    <property type="match status" value="1"/>
</dbReference>
<dbReference type="PANTHER" id="PTHR35796:SF3">
    <property type="entry name" value="BHLH DOMAIN-CONTAINING PROTEIN"/>
    <property type="match status" value="1"/>
</dbReference>
<dbReference type="PANTHER" id="PTHR35796">
    <property type="entry name" value="HYPOTHETICAL CYTOSOLIC PROTEIN"/>
    <property type="match status" value="1"/>
</dbReference>
<dbReference type="EMBL" id="PGFE01000002">
    <property type="protein sequence ID" value="PJJ73968.1"/>
    <property type="molecule type" value="Genomic_DNA"/>
</dbReference>
<dbReference type="InterPro" id="IPR037063">
    <property type="entry name" value="PHb_sf"/>
</dbReference>
<name>A0A2M9CQ47_9CELL</name>
<organism evidence="2 3">
    <name type="scientific">Sediminihabitans luteus</name>
    <dbReference type="NCBI Taxonomy" id="1138585"/>
    <lineage>
        <taxon>Bacteria</taxon>
        <taxon>Bacillati</taxon>
        <taxon>Actinomycetota</taxon>
        <taxon>Actinomycetes</taxon>
        <taxon>Micrococcales</taxon>
        <taxon>Cellulomonadaceae</taxon>
        <taxon>Sediminihabitans</taxon>
    </lineage>
</organism>
<dbReference type="InterPro" id="IPR012544">
    <property type="entry name" value="PHb"/>
</dbReference>
<keyword evidence="3" id="KW-1185">Reference proteome</keyword>
<dbReference type="AlphaFoldDB" id="A0A2M9CQ47"/>
<feature type="domain" description="Bacterial Pleckstrin homology" evidence="1">
    <location>
        <begin position="7"/>
        <end position="122"/>
    </location>
</feature>
<proteinExistence type="predicted"/>
<evidence type="ECO:0000313" key="2">
    <source>
        <dbReference type="EMBL" id="PJJ73968.1"/>
    </source>
</evidence>
<reference evidence="2 3" key="1">
    <citation type="submission" date="2017-11" db="EMBL/GenBank/DDBJ databases">
        <title>Genomic Encyclopedia of Archaeal and Bacterial Type Strains, Phase II (KMG-II): From Individual Species to Whole Genera.</title>
        <authorList>
            <person name="Goeker M."/>
        </authorList>
    </citation>
    <scope>NUCLEOTIDE SEQUENCE [LARGE SCALE GENOMIC DNA]</scope>
    <source>
        <strain evidence="2 3">DSM 25478</strain>
    </source>
</reference>
<dbReference type="SUPFAM" id="SSF50729">
    <property type="entry name" value="PH domain-like"/>
    <property type="match status" value="1"/>
</dbReference>
<dbReference type="RefSeq" id="WP_100422651.1">
    <property type="nucleotide sequence ID" value="NZ_BOOX01000002.1"/>
</dbReference>
<dbReference type="Gene3D" id="2.30.29.50">
    <property type="entry name" value="Bacterial Pleckstrin homology domain"/>
    <property type="match status" value="1"/>
</dbReference>
<sequence length="124" mass="13738">MIDFDSTAFVRLSEWKLDSAEKALQDVLIDGEVIELAFNSQRDSVTFTDKRIVALNVQGMTGTKKAYTSLPYAKVQAFAVETNGTTDLDAELVLWFSHLGRVAFQFSRGVDIHQISALIATHAL</sequence>
<dbReference type="OrthoDB" id="3199551at2"/>
<evidence type="ECO:0000313" key="3">
    <source>
        <dbReference type="Proteomes" id="UP000231693"/>
    </source>
</evidence>